<sequence>MKHHYIPQFYLEPWVNRETDNKLTEFRRLKYPHEQIPRLEIKRRGKMETGFVENLYRVPGATKATQQNVERIFMGAVDKHAATARDMMLAGNIPTEPHIRHAWARFLLSLVMRTPEAVKAFKYKVRSDFLSPDPEFQGKYEELKKDGWPPTLEEYMLQRSPTLPERQAVIMITKLIQNQNVLKLMSGADWWLLDTSTRPNRKILTSDHPLIMSNGLGRPDGHFALPLSPRLVFVAFMNHGIGRGLQRIPLSRLMRDINDAVIGQGRRSVYAFDEDETRTVKRRMGKRDYMSPLPRNMLTLDDQKELVKILG</sequence>
<dbReference type="Proteomes" id="UP000191933">
    <property type="component" value="Unassembled WGS sequence"/>
</dbReference>
<dbReference type="Pfam" id="PF14022">
    <property type="entry name" value="DUF4238"/>
    <property type="match status" value="1"/>
</dbReference>
<comment type="caution">
    <text evidence="1">The sequence shown here is derived from an EMBL/GenBank/DDBJ whole genome shotgun (WGS) entry which is preliminary data.</text>
</comment>
<protein>
    <recommendedName>
        <fullName evidence="3">DUF4238 domain-containing protein</fullName>
    </recommendedName>
</protein>
<dbReference type="EMBL" id="FBVY01000002">
    <property type="protein sequence ID" value="CUW85629.1"/>
    <property type="molecule type" value="Genomic_DNA"/>
</dbReference>
<evidence type="ECO:0000313" key="2">
    <source>
        <dbReference type="Proteomes" id="UP000191933"/>
    </source>
</evidence>
<organism evidence="1 2">
    <name type="scientific">Agrobacterium genomosp. 2 str. CFBP 5494</name>
    <dbReference type="NCBI Taxonomy" id="1183436"/>
    <lineage>
        <taxon>Bacteria</taxon>
        <taxon>Pseudomonadati</taxon>
        <taxon>Pseudomonadota</taxon>
        <taxon>Alphaproteobacteria</taxon>
        <taxon>Hyphomicrobiales</taxon>
        <taxon>Rhizobiaceae</taxon>
        <taxon>Rhizobium/Agrobacterium group</taxon>
        <taxon>Agrobacterium</taxon>
        <taxon>Agrobacterium tumefaciens complex</taxon>
    </lineage>
</organism>
<evidence type="ECO:0000313" key="1">
    <source>
        <dbReference type="EMBL" id="CUW85629.1"/>
    </source>
</evidence>
<keyword evidence="2" id="KW-1185">Reference proteome</keyword>
<dbReference type="RefSeq" id="WP_080822539.1">
    <property type="nucleotide sequence ID" value="NZ_LT009718.1"/>
</dbReference>
<name>A0A9W5AY14_9HYPH</name>
<gene>
    <name evidence="1" type="ORF">AGR2A_Cc100210</name>
</gene>
<reference evidence="1 2" key="1">
    <citation type="submission" date="2016-01" db="EMBL/GenBank/DDBJ databases">
        <authorList>
            <person name="Regsiter A."/>
            <person name="william w."/>
        </authorList>
    </citation>
    <scope>NUCLEOTIDE SEQUENCE [LARGE SCALE GENOMIC DNA]</scope>
    <source>
        <strain evidence="1 2">CFBP 5494</strain>
    </source>
</reference>
<proteinExistence type="predicted"/>
<accession>A0A9W5AY14</accession>
<dbReference type="AlphaFoldDB" id="A0A9W5AY14"/>
<evidence type="ECO:0008006" key="3">
    <source>
        <dbReference type="Google" id="ProtNLM"/>
    </source>
</evidence>
<dbReference type="InterPro" id="IPR025332">
    <property type="entry name" value="DUF4238"/>
</dbReference>